<reference evidence="2 3" key="1">
    <citation type="submission" date="2017-03" db="EMBL/GenBank/DDBJ databases">
        <title>WGS assembly of Porphyra umbilicalis.</title>
        <authorList>
            <person name="Brawley S.H."/>
            <person name="Blouin N.A."/>
            <person name="Ficko-Blean E."/>
            <person name="Wheeler G.L."/>
            <person name="Lohr M."/>
            <person name="Goodson H.V."/>
            <person name="Jenkins J.W."/>
            <person name="Blaby-Haas C.E."/>
            <person name="Helliwell K.E."/>
            <person name="Chan C."/>
            <person name="Marriage T."/>
            <person name="Bhattacharya D."/>
            <person name="Klein A.S."/>
            <person name="Badis Y."/>
            <person name="Brodie J."/>
            <person name="Cao Y."/>
            <person name="Collen J."/>
            <person name="Dittami S.M."/>
            <person name="Gachon C.M."/>
            <person name="Green B.R."/>
            <person name="Karpowicz S."/>
            <person name="Kim J.W."/>
            <person name="Kudahl U."/>
            <person name="Lin S."/>
            <person name="Michel G."/>
            <person name="Mittag M."/>
            <person name="Olson B.J."/>
            <person name="Pangilinan J."/>
            <person name="Peng Y."/>
            <person name="Qiu H."/>
            <person name="Shu S."/>
            <person name="Singer J.T."/>
            <person name="Smith A.G."/>
            <person name="Sprecher B.N."/>
            <person name="Wagner V."/>
            <person name="Wang W."/>
            <person name="Wang Z.-Y."/>
            <person name="Yan J."/>
            <person name="Yarish C."/>
            <person name="Zoeuner-Riek S."/>
            <person name="Zhuang Y."/>
            <person name="Zou Y."/>
            <person name="Lindquist E.A."/>
            <person name="Grimwood J."/>
            <person name="Barry K."/>
            <person name="Rokhsar D.S."/>
            <person name="Schmutz J."/>
            <person name="Stiller J.W."/>
            <person name="Grossman A.R."/>
            <person name="Prochnik S.E."/>
        </authorList>
    </citation>
    <scope>NUCLEOTIDE SEQUENCE [LARGE SCALE GENOMIC DNA]</scope>
    <source>
        <strain evidence="2">4086291</strain>
    </source>
</reference>
<evidence type="ECO:0000313" key="3">
    <source>
        <dbReference type="Proteomes" id="UP000218209"/>
    </source>
</evidence>
<accession>A0A1X6PGM3</accession>
<keyword evidence="3" id="KW-1185">Reference proteome</keyword>
<proteinExistence type="predicted"/>
<protein>
    <submittedName>
        <fullName evidence="2">Uncharacterized protein</fullName>
    </submittedName>
</protein>
<dbReference type="Proteomes" id="UP000218209">
    <property type="component" value="Unassembled WGS sequence"/>
</dbReference>
<name>A0A1X6PGM3_PORUM</name>
<feature type="compositionally biased region" description="Pro residues" evidence="1">
    <location>
        <begin position="47"/>
        <end position="62"/>
    </location>
</feature>
<dbReference type="EMBL" id="KV918782">
    <property type="protein sequence ID" value="OSX80004.1"/>
    <property type="molecule type" value="Genomic_DNA"/>
</dbReference>
<evidence type="ECO:0000256" key="1">
    <source>
        <dbReference type="SAM" id="MobiDB-lite"/>
    </source>
</evidence>
<feature type="compositionally biased region" description="Basic and acidic residues" evidence="1">
    <location>
        <begin position="127"/>
        <end position="141"/>
    </location>
</feature>
<gene>
    <name evidence="2" type="ORF">BU14_0065s0010</name>
</gene>
<evidence type="ECO:0000313" key="2">
    <source>
        <dbReference type="EMBL" id="OSX80004.1"/>
    </source>
</evidence>
<feature type="region of interest" description="Disordered" evidence="1">
    <location>
        <begin position="47"/>
        <end position="82"/>
    </location>
</feature>
<feature type="region of interest" description="Disordered" evidence="1">
    <location>
        <begin position="127"/>
        <end position="183"/>
    </location>
</feature>
<dbReference type="AlphaFoldDB" id="A0A1X6PGM3"/>
<organism evidence="2 3">
    <name type="scientific">Porphyra umbilicalis</name>
    <name type="common">Purple laver</name>
    <name type="synonym">Red alga</name>
    <dbReference type="NCBI Taxonomy" id="2786"/>
    <lineage>
        <taxon>Eukaryota</taxon>
        <taxon>Rhodophyta</taxon>
        <taxon>Bangiophyceae</taxon>
        <taxon>Bangiales</taxon>
        <taxon>Bangiaceae</taxon>
        <taxon>Porphyra</taxon>
    </lineage>
</organism>
<sequence>MAPPVGARPGTCDGMLLDDATCFGWYSPLRRDSRRLRLGRLGGGLPPLPPAAAAPPAVPPLPAAASQTPASTPTPPHRLHTRRCRPHVCRRRCERGPRPPVPRLGPLLDRRAGLALHSVRAMTAHDGCGRDAAKVRADGRRGAAPRRCRRDGGGRSAANQRGSRRRGGTRVPPPTRSARTRPR</sequence>